<evidence type="ECO:0000256" key="3">
    <source>
        <dbReference type="ARBA" id="ARBA00023125"/>
    </source>
</evidence>
<keyword evidence="7" id="KW-1185">Reference proteome</keyword>
<dbReference type="InterPro" id="IPR036388">
    <property type="entry name" value="WH-like_DNA-bd_sf"/>
</dbReference>
<dbReference type="EMBL" id="CP000356">
    <property type="protein sequence ID" value="ABF52089.1"/>
    <property type="molecule type" value="Genomic_DNA"/>
</dbReference>
<dbReference type="RefSeq" id="WP_011540680.1">
    <property type="nucleotide sequence ID" value="NC_008048.1"/>
</dbReference>
<gene>
    <name evidence="6" type="ordered locus">Sala_0366</name>
</gene>
<dbReference type="InterPro" id="IPR036390">
    <property type="entry name" value="WH_DNA-bd_sf"/>
</dbReference>
<proteinExistence type="inferred from homology"/>
<dbReference type="AlphaFoldDB" id="Q1GW83"/>
<organism evidence="6 7">
    <name type="scientific">Sphingopyxis alaskensis (strain DSM 13593 / LMG 18877 / RB2256)</name>
    <name type="common">Sphingomonas alaskensis</name>
    <dbReference type="NCBI Taxonomy" id="317655"/>
    <lineage>
        <taxon>Bacteria</taxon>
        <taxon>Pseudomonadati</taxon>
        <taxon>Pseudomonadota</taxon>
        <taxon>Alphaproteobacteria</taxon>
        <taxon>Sphingomonadales</taxon>
        <taxon>Sphingomonadaceae</taxon>
        <taxon>Sphingopyxis</taxon>
    </lineage>
</organism>
<dbReference type="STRING" id="317655.Sala_0366"/>
<dbReference type="Gene3D" id="3.40.190.10">
    <property type="entry name" value="Periplasmic binding protein-like II"/>
    <property type="match status" value="2"/>
</dbReference>
<dbReference type="InterPro" id="IPR000847">
    <property type="entry name" value="LysR_HTH_N"/>
</dbReference>
<dbReference type="SUPFAM" id="SSF53850">
    <property type="entry name" value="Periplasmic binding protein-like II"/>
    <property type="match status" value="1"/>
</dbReference>
<dbReference type="FunFam" id="1.10.10.10:FF:000038">
    <property type="entry name" value="Glycine cleavage system transcriptional activator"/>
    <property type="match status" value="1"/>
</dbReference>
<dbReference type="CDD" id="cd08432">
    <property type="entry name" value="PBP2_GcdR_TrpI_HvrB_AmpR_like"/>
    <property type="match status" value="1"/>
</dbReference>
<dbReference type="OrthoDB" id="9813056at2"/>
<feature type="domain" description="HTH lysR-type" evidence="5">
    <location>
        <begin position="15"/>
        <end position="72"/>
    </location>
</feature>
<dbReference type="Proteomes" id="UP000006578">
    <property type="component" value="Chromosome"/>
</dbReference>
<dbReference type="GO" id="GO:0003700">
    <property type="term" value="F:DNA-binding transcription factor activity"/>
    <property type="evidence" value="ECO:0007669"/>
    <property type="project" value="InterPro"/>
</dbReference>
<dbReference type="PANTHER" id="PTHR30537:SF74">
    <property type="entry name" value="HTH-TYPE TRANSCRIPTIONAL REGULATOR TRPI"/>
    <property type="match status" value="1"/>
</dbReference>
<dbReference type="PROSITE" id="PS50931">
    <property type="entry name" value="HTH_LYSR"/>
    <property type="match status" value="1"/>
</dbReference>
<dbReference type="GO" id="GO:0006351">
    <property type="term" value="P:DNA-templated transcription"/>
    <property type="evidence" value="ECO:0007669"/>
    <property type="project" value="TreeGrafter"/>
</dbReference>
<evidence type="ECO:0000259" key="5">
    <source>
        <dbReference type="PROSITE" id="PS50931"/>
    </source>
</evidence>
<dbReference type="InterPro" id="IPR005119">
    <property type="entry name" value="LysR_subst-bd"/>
</dbReference>
<dbReference type="HOGENOM" id="CLU_039613_37_0_5"/>
<evidence type="ECO:0000256" key="2">
    <source>
        <dbReference type="ARBA" id="ARBA00023015"/>
    </source>
</evidence>
<keyword evidence="3" id="KW-0238">DNA-binding</keyword>
<keyword evidence="4" id="KW-0804">Transcription</keyword>
<protein>
    <submittedName>
        <fullName evidence="6">Transcriptional regulator, LysR family</fullName>
    </submittedName>
</protein>
<dbReference type="InterPro" id="IPR058163">
    <property type="entry name" value="LysR-type_TF_proteobact-type"/>
</dbReference>
<evidence type="ECO:0000313" key="7">
    <source>
        <dbReference type="Proteomes" id="UP000006578"/>
    </source>
</evidence>
<sequence length="301" mass="32902">MTQPDSSIAQLRRLPPLAALRAFEAAARHVSFRQAAEELGVTPTAISHQVRLLEDSLGFALFVRRARGVVLTDAGRRLFPTLRDGFDAFERAIWELSPRPRRVAVTLSATTLFTVRRILPAIGRFRERFPDYDLRLHASDDPVDLIAGEADVAVRYGSGAFRGLVATPLLAERFGVLCSPKMAIARPNDLRGATLLHIEWRRAGKAPDWRRWARLAGIEGLAVDRGPRFTEDDHALQAAAAGSGVVLSGLALAQPTIDAGLLVHPFGPVIEGEAYHVVTTPDNRDAPAVCAVCDWLREDVV</sequence>
<dbReference type="GO" id="GO:0043565">
    <property type="term" value="F:sequence-specific DNA binding"/>
    <property type="evidence" value="ECO:0007669"/>
    <property type="project" value="TreeGrafter"/>
</dbReference>
<keyword evidence="2" id="KW-0805">Transcription regulation</keyword>
<dbReference type="PANTHER" id="PTHR30537">
    <property type="entry name" value="HTH-TYPE TRANSCRIPTIONAL REGULATOR"/>
    <property type="match status" value="1"/>
</dbReference>
<dbReference type="SUPFAM" id="SSF46785">
    <property type="entry name" value="Winged helix' DNA-binding domain"/>
    <property type="match status" value="1"/>
</dbReference>
<evidence type="ECO:0000256" key="1">
    <source>
        <dbReference type="ARBA" id="ARBA00009437"/>
    </source>
</evidence>
<dbReference type="Gene3D" id="1.10.10.10">
    <property type="entry name" value="Winged helix-like DNA-binding domain superfamily/Winged helix DNA-binding domain"/>
    <property type="match status" value="1"/>
</dbReference>
<name>Q1GW83_SPHAL</name>
<evidence type="ECO:0000313" key="6">
    <source>
        <dbReference type="EMBL" id="ABF52089.1"/>
    </source>
</evidence>
<dbReference type="Pfam" id="PF00126">
    <property type="entry name" value="HTH_1"/>
    <property type="match status" value="1"/>
</dbReference>
<evidence type="ECO:0000256" key="4">
    <source>
        <dbReference type="ARBA" id="ARBA00023163"/>
    </source>
</evidence>
<reference evidence="6 7" key="1">
    <citation type="journal article" date="2009" name="Proc. Natl. Acad. Sci. U.S.A.">
        <title>The genomic basis of trophic strategy in marine bacteria.</title>
        <authorList>
            <person name="Lauro F.M."/>
            <person name="McDougald D."/>
            <person name="Thomas T."/>
            <person name="Williams T.J."/>
            <person name="Egan S."/>
            <person name="Rice S."/>
            <person name="DeMaere M.Z."/>
            <person name="Ting L."/>
            <person name="Ertan H."/>
            <person name="Johnson J."/>
            <person name="Ferriera S."/>
            <person name="Lapidus A."/>
            <person name="Anderson I."/>
            <person name="Kyrpides N."/>
            <person name="Munk A.C."/>
            <person name="Detter C."/>
            <person name="Han C.S."/>
            <person name="Brown M.V."/>
            <person name="Robb F.T."/>
            <person name="Kjelleberg S."/>
            <person name="Cavicchioli R."/>
        </authorList>
    </citation>
    <scope>NUCLEOTIDE SEQUENCE [LARGE SCALE GENOMIC DNA]</scope>
    <source>
        <strain evidence="7">DSM 13593 / LMG 18877 / RB2256</strain>
    </source>
</reference>
<accession>Q1GW83</accession>
<dbReference type="Pfam" id="PF03466">
    <property type="entry name" value="LysR_substrate"/>
    <property type="match status" value="1"/>
</dbReference>
<dbReference type="KEGG" id="sal:Sala_0366"/>
<dbReference type="eggNOG" id="COG0583">
    <property type="taxonomic scope" value="Bacteria"/>
</dbReference>
<comment type="similarity">
    <text evidence="1">Belongs to the LysR transcriptional regulatory family.</text>
</comment>
<dbReference type="PRINTS" id="PR00039">
    <property type="entry name" value="HTHLYSR"/>
</dbReference>